<dbReference type="SUPFAM" id="SSF140453">
    <property type="entry name" value="EsxAB dimer-like"/>
    <property type="match status" value="1"/>
</dbReference>
<dbReference type="Pfam" id="PF06259">
    <property type="entry name" value="Abhydrolase_8"/>
    <property type="match status" value="1"/>
</dbReference>
<dbReference type="InterPro" id="IPR036689">
    <property type="entry name" value="ESAT-6-like_sf"/>
</dbReference>
<keyword evidence="3" id="KW-1185">Reference proteome</keyword>
<protein>
    <recommendedName>
        <fullName evidence="1">DUF1023 domain-containing protein</fullName>
    </recommendedName>
</protein>
<dbReference type="EMBL" id="LWGR01000004">
    <property type="protein sequence ID" value="KZM74983.1"/>
    <property type="molecule type" value="Genomic_DNA"/>
</dbReference>
<dbReference type="ESTHER" id="9noca-a0a164p182">
    <property type="family name" value="Duf_1023"/>
</dbReference>
<dbReference type="STRING" id="455432.AWN90_23550"/>
<proteinExistence type="predicted"/>
<evidence type="ECO:0000259" key="1">
    <source>
        <dbReference type="Pfam" id="PF06259"/>
    </source>
</evidence>
<dbReference type="InterPro" id="IPR010427">
    <property type="entry name" value="DUF1023"/>
</dbReference>
<feature type="domain" description="DUF1023" evidence="1">
    <location>
        <begin position="296"/>
        <end position="477"/>
    </location>
</feature>
<dbReference type="AlphaFoldDB" id="A0A164P182"/>
<accession>A0A164P182</accession>
<organism evidence="2 3">
    <name type="scientific">Nocardia terpenica</name>
    <dbReference type="NCBI Taxonomy" id="455432"/>
    <lineage>
        <taxon>Bacteria</taxon>
        <taxon>Bacillati</taxon>
        <taxon>Actinomycetota</taxon>
        <taxon>Actinomycetes</taxon>
        <taxon>Mycobacteriales</taxon>
        <taxon>Nocardiaceae</taxon>
        <taxon>Nocardia</taxon>
    </lineage>
</organism>
<dbReference type="RefSeq" id="WP_067586995.1">
    <property type="nucleotide sequence ID" value="NZ_JABMCZ010000005.1"/>
</dbReference>
<dbReference type="OrthoDB" id="5969911at2"/>
<name>A0A164P182_9NOCA</name>
<evidence type="ECO:0000313" key="3">
    <source>
        <dbReference type="Proteomes" id="UP000076512"/>
    </source>
</evidence>
<sequence>MTTISHVRQCNPQSMVNFAADLAAQNGTFTARVEQMDHDVVSAMNSWQGEAAAAASARGLSQKLAGNHLGETVVALADHFNGYGSELDGYRTTLLNIVDHDLPHAGMVVDDGGNVTAPMMPSKTGASTAPLAVVLIQQALDAQASGFQTRIKTLLVQFGDAEAKAAQAITSELQHLGEYEKTPDGPPVRSQVQDILDGRAQLPTDPKQLHDFWETLTPAEKDALWRHDQYLGNRDGLPVVDRDHYNRMKLQDELARAQAGDPAVKNRLDDLHTVVSSISGPDRYLMLLDTQTGHNAHAAVSIGNPDTADHVATYVPGTGAQPSKMSDDMLRSQKMFDRGRASGAEHPAVIAWIGYDTPPTPVDVGQHLDPFNWDVNDASNRKYADAGVSALDRFQDGLRASHDGAPSYNSVVAHSYGTTLVGDAAAHGRSINADAVALVASPGTTVNHASDLHLTGVPQDQVPNHVFATKAQHDMIQMALLADPFGASPTNPEFGAQVFASDPGQDGHTGYTTAAHSQYWDFVNGKPCKSLVNLGDIIAGHTPTVK</sequence>
<dbReference type="Proteomes" id="UP000076512">
    <property type="component" value="Unassembled WGS sequence"/>
</dbReference>
<gene>
    <name evidence="2" type="ORF">AWN90_23550</name>
</gene>
<evidence type="ECO:0000313" key="2">
    <source>
        <dbReference type="EMBL" id="KZM74983.1"/>
    </source>
</evidence>
<comment type="caution">
    <text evidence="2">The sequence shown here is derived from an EMBL/GenBank/DDBJ whole genome shotgun (WGS) entry which is preliminary data.</text>
</comment>
<reference evidence="2 3" key="1">
    <citation type="submission" date="2016-04" db="EMBL/GenBank/DDBJ databases">
        <authorList>
            <person name="Evans L.H."/>
            <person name="Alamgir A."/>
            <person name="Owens N."/>
            <person name="Weber N.D."/>
            <person name="Virtaneva K."/>
            <person name="Barbian K."/>
            <person name="Babar A."/>
            <person name="Rosenke K."/>
        </authorList>
    </citation>
    <scope>NUCLEOTIDE SEQUENCE [LARGE SCALE GENOMIC DNA]</scope>
    <source>
        <strain evidence="2 3">IFM 0406</strain>
    </source>
</reference>